<dbReference type="AlphaFoldDB" id="A0A7Y7IST5"/>
<accession>A0A7Y7IST5</accession>
<feature type="domain" description="Dimethylamine monooxygenase subunit DmmA-like C-terminal" evidence="1">
    <location>
        <begin position="102"/>
        <end position="144"/>
    </location>
</feature>
<sequence length="157" mass="16347">MVRDRSDLPLPGGPRPAAVEIWSVVHDSRAVPSREAAEVHFRSAAQLLESLVCELHAAHIGLRLYGAGGEAFLSAVARQGAAAGLCDEEMALASPAGAGRPVICVHCDTVAPSVAGDNLVCAGCGAELEVRPHFSRRLAAYLGVWRGPFAEARADGI</sequence>
<evidence type="ECO:0000259" key="1">
    <source>
        <dbReference type="Pfam" id="PF22289"/>
    </source>
</evidence>
<evidence type="ECO:0000313" key="3">
    <source>
        <dbReference type="Proteomes" id="UP000534870"/>
    </source>
</evidence>
<dbReference type="Pfam" id="PF22289">
    <property type="entry name" value="DmmA-like_C"/>
    <property type="match status" value="1"/>
</dbReference>
<proteinExistence type="predicted"/>
<gene>
    <name evidence="2" type="ORF">HUK84_00695</name>
</gene>
<organism evidence="2 3">
    <name type="scientific">Nguyenibacter vanlangensis</name>
    <dbReference type="NCBI Taxonomy" id="1216886"/>
    <lineage>
        <taxon>Bacteria</taxon>
        <taxon>Pseudomonadati</taxon>
        <taxon>Pseudomonadota</taxon>
        <taxon>Alphaproteobacteria</taxon>
        <taxon>Acetobacterales</taxon>
        <taxon>Acetobacteraceae</taxon>
        <taxon>Nguyenibacter</taxon>
    </lineage>
</organism>
<protein>
    <recommendedName>
        <fullName evidence="1">Dimethylamine monooxygenase subunit DmmA-like C-terminal domain-containing protein</fullName>
    </recommendedName>
</protein>
<evidence type="ECO:0000313" key="2">
    <source>
        <dbReference type="EMBL" id="NVN09681.1"/>
    </source>
</evidence>
<dbReference type="NCBIfam" id="NF041259">
    <property type="entry name" value="mono_DmmA_fam"/>
    <property type="match status" value="1"/>
</dbReference>
<dbReference type="EMBL" id="JABXXP010000002">
    <property type="protein sequence ID" value="NVN09681.1"/>
    <property type="molecule type" value="Genomic_DNA"/>
</dbReference>
<dbReference type="Proteomes" id="UP000534870">
    <property type="component" value="Unassembled WGS sequence"/>
</dbReference>
<comment type="caution">
    <text evidence="2">The sequence shown here is derived from an EMBL/GenBank/DDBJ whole genome shotgun (WGS) entry which is preliminary data.</text>
</comment>
<dbReference type="InterPro" id="IPR048037">
    <property type="entry name" value="DmmA-like_C"/>
</dbReference>
<reference evidence="2 3" key="1">
    <citation type="submission" date="2020-06" db="EMBL/GenBank/DDBJ databases">
        <title>Description of novel acetic acid bacteria.</title>
        <authorList>
            <person name="Sombolestani A."/>
        </authorList>
    </citation>
    <scope>NUCLEOTIDE SEQUENCE [LARGE SCALE GENOMIC DNA]</scope>
    <source>
        <strain evidence="2 3">LMG 31431</strain>
    </source>
</reference>
<name>A0A7Y7IST5_9PROT</name>